<protein>
    <recommendedName>
        <fullName evidence="6">FLYWCH-type domain-containing protein</fullName>
    </recommendedName>
</protein>
<evidence type="ECO:0008006" key="6">
    <source>
        <dbReference type="Google" id="ProtNLM"/>
    </source>
</evidence>
<dbReference type="Gene3D" id="2.20.25.240">
    <property type="match status" value="1"/>
</dbReference>
<reference evidence="2" key="1">
    <citation type="submission" date="2021-02" db="EMBL/GenBank/DDBJ databases">
        <authorList>
            <person name="Nowell W R."/>
        </authorList>
    </citation>
    <scope>NUCLEOTIDE SEQUENCE</scope>
</reference>
<gene>
    <name evidence="4" type="ORF">FNK824_LOCUS28052</name>
    <name evidence="3" type="ORF">OTI717_LOCUS20093</name>
    <name evidence="1" type="ORF">RFH988_LOCUS25531</name>
    <name evidence="2" type="ORF">SEV965_LOCUS22282</name>
</gene>
<evidence type="ECO:0000313" key="1">
    <source>
        <dbReference type="EMBL" id="CAF1218872.1"/>
    </source>
</evidence>
<accession>A0A814Y0N9</accession>
<name>A0A814Y0N9_9BILA</name>
<dbReference type="Proteomes" id="UP000663882">
    <property type="component" value="Unassembled WGS sequence"/>
</dbReference>
<dbReference type="Proteomes" id="UP000663889">
    <property type="component" value="Unassembled WGS sequence"/>
</dbReference>
<proteinExistence type="predicted"/>
<organism evidence="2 5">
    <name type="scientific">Rotaria sordida</name>
    <dbReference type="NCBI Taxonomy" id="392033"/>
    <lineage>
        <taxon>Eukaryota</taxon>
        <taxon>Metazoa</taxon>
        <taxon>Spiralia</taxon>
        <taxon>Gnathifera</taxon>
        <taxon>Rotifera</taxon>
        <taxon>Eurotatoria</taxon>
        <taxon>Bdelloidea</taxon>
        <taxon>Philodinida</taxon>
        <taxon>Philodinidae</taxon>
        <taxon>Rotaria</taxon>
    </lineage>
</organism>
<dbReference type="EMBL" id="CAJNOO010001947">
    <property type="protein sequence ID" value="CAF1218872.1"/>
    <property type="molecule type" value="Genomic_DNA"/>
</dbReference>
<evidence type="ECO:0000313" key="4">
    <source>
        <dbReference type="EMBL" id="CAF4038703.1"/>
    </source>
</evidence>
<evidence type="ECO:0000313" key="2">
    <source>
        <dbReference type="EMBL" id="CAF1222908.1"/>
    </source>
</evidence>
<sequence>MMNIVVGDCICNINTYWRCEHLTGCHGRVIQRGDDEPTLSSSHNHDLDKERFKSDLKHPVREGQSPFQQIYRAELIKRYTTHTDDLFALPQYHQIENPLYRTKYKNFPPLSRSINEISLEVILDYYKNLLITSYESA</sequence>
<evidence type="ECO:0000313" key="5">
    <source>
        <dbReference type="Proteomes" id="UP000663889"/>
    </source>
</evidence>
<dbReference type="AlphaFoldDB" id="A0A814Y0N9"/>
<evidence type="ECO:0000313" key="3">
    <source>
        <dbReference type="EMBL" id="CAF3832763.1"/>
    </source>
</evidence>
<comment type="caution">
    <text evidence="2">The sequence shown here is derived from an EMBL/GenBank/DDBJ whole genome shotgun (WGS) entry which is preliminary data.</text>
</comment>
<dbReference type="EMBL" id="CAJOBE010007523">
    <property type="protein sequence ID" value="CAF4038703.1"/>
    <property type="molecule type" value="Genomic_DNA"/>
</dbReference>
<dbReference type="EMBL" id="CAJOAX010003029">
    <property type="protein sequence ID" value="CAF3832763.1"/>
    <property type="molecule type" value="Genomic_DNA"/>
</dbReference>
<dbReference type="Proteomes" id="UP000663874">
    <property type="component" value="Unassembled WGS sequence"/>
</dbReference>
<dbReference type="EMBL" id="CAJNOU010001565">
    <property type="protein sequence ID" value="CAF1222908.1"/>
    <property type="molecule type" value="Genomic_DNA"/>
</dbReference>
<dbReference type="OrthoDB" id="9974479at2759"/>
<dbReference type="Proteomes" id="UP000663823">
    <property type="component" value="Unassembled WGS sequence"/>
</dbReference>